<dbReference type="EMBL" id="BGZK01001782">
    <property type="protein sequence ID" value="GBP86241.1"/>
    <property type="molecule type" value="Genomic_DNA"/>
</dbReference>
<comment type="caution">
    <text evidence="2">The sequence shown here is derived from an EMBL/GenBank/DDBJ whole genome shotgun (WGS) entry which is preliminary data.</text>
</comment>
<organism evidence="2 3">
    <name type="scientific">Eumeta variegata</name>
    <name type="common">Bagworm moth</name>
    <name type="synonym">Eumeta japonica</name>
    <dbReference type="NCBI Taxonomy" id="151549"/>
    <lineage>
        <taxon>Eukaryota</taxon>
        <taxon>Metazoa</taxon>
        <taxon>Ecdysozoa</taxon>
        <taxon>Arthropoda</taxon>
        <taxon>Hexapoda</taxon>
        <taxon>Insecta</taxon>
        <taxon>Pterygota</taxon>
        <taxon>Neoptera</taxon>
        <taxon>Endopterygota</taxon>
        <taxon>Lepidoptera</taxon>
        <taxon>Glossata</taxon>
        <taxon>Ditrysia</taxon>
        <taxon>Tineoidea</taxon>
        <taxon>Psychidae</taxon>
        <taxon>Oiketicinae</taxon>
        <taxon>Eumeta</taxon>
    </lineage>
</organism>
<evidence type="ECO:0000313" key="2">
    <source>
        <dbReference type="EMBL" id="GBP86241.1"/>
    </source>
</evidence>
<keyword evidence="3" id="KW-1185">Reference proteome</keyword>
<feature type="region of interest" description="Disordered" evidence="1">
    <location>
        <begin position="40"/>
        <end position="77"/>
    </location>
</feature>
<dbReference type="AlphaFoldDB" id="A0A4C1ZBT7"/>
<feature type="compositionally biased region" description="Basic and acidic residues" evidence="1">
    <location>
        <begin position="61"/>
        <end position="77"/>
    </location>
</feature>
<protein>
    <submittedName>
        <fullName evidence="2">Uncharacterized protein</fullName>
    </submittedName>
</protein>
<evidence type="ECO:0000313" key="3">
    <source>
        <dbReference type="Proteomes" id="UP000299102"/>
    </source>
</evidence>
<reference evidence="2 3" key="1">
    <citation type="journal article" date="2019" name="Commun. Biol.">
        <title>The bagworm genome reveals a unique fibroin gene that provides high tensile strength.</title>
        <authorList>
            <person name="Kono N."/>
            <person name="Nakamura H."/>
            <person name="Ohtoshi R."/>
            <person name="Tomita M."/>
            <person name="Numata K."/>
            <person name="Arakawa K."/>
        </authorList>
    </citation>
    <scope>NUCLEOTIDE SEQUENCE [LARGE SCALE GENOMIC DNA]</scope>
</reference>
<sequence length="155" mass="17421">MVVSGDFNVISQKAHQSRASRTRAGLAHSVGIRYCLATGEPVGPRRRAGRHDTRPPVTTCSRREPRRRPERDPRLARDRRVDATTLTVVLKKAEISSYGRTPICYLFSRARIQSKTEPTPQKRCTLRGGRIRAPKVAQPFGGRVRARDVPVGRKQ</sequence>
<evidence type="ECO:0000256" key="1">
    <source>
        <dbReference type="SAM" id="MobiDB-lite"/>
    </source>
</evidence>
<dbReference type="Proteomes" id="UP000299102">
    <property type="component" value="Unassembled WGS sequence"/>
</dbReference>
<gene>
    <name evidence="2" type="ORF">EVAR_57362_1</name>
</gene>
<accession>A0A4C1ZBT7</accession>
<proteinExistence type="predicted"/>
<name>A0A4C1ZBT7_EUMVA</name>